<comment type="caution">
    <text evidence="3">The sequence shown here is derived from an EMBL/GenBank/DDBJ whole genome shotgun (WGS) entry which is preliminary data.</text>
</comment>
<gene>
    <name evidence="3" type="ORF">EDB95_1136</name>
</gene>
<keyword evidence="2" id="KW-0472">Membrane</keyword>
<reference evidence="3 4" key="1">
    <citation type="submission" date="2019-03" db="EMBL/GenBank/DDBJ databases">
        <title>Genomic Encyclopedia of Type Strains, Phase IV (KMG-IV): sequencing the most valuable type-strain genomes for metagenomic binning, comparative biology and taxonomic classification.</title>
        <authorList>
            <person name="Goeker M."/>
        </authorList>
    </citation>
    <scope>NUCLEOTIDE SEQUENCE [LARGE SCALE GENOMIC DNA]</scope>
    <source>
        <strain evidence="3 4">DSM 100059</strain>
    </source>
</reference>
<feature type="region of interest" description="Disordered" evidence="1">
    <location>
        <begin position="264"/>
        <end position="286"/>
    </location>
</feature>
<dbReference type="Proteomes" id="UP000294498">
    <property type="component" value="Unassembled WGS sequence"/>
</dbReference>
<evidence type="ECO:0000313" key="3">
    <source>
        <dbReference type="EMBL" id="TDX00119.1"/>
    </source>
</evidence>
<dbReference type="EMBL" id="SODV01000001">
    <property type="protein sequence ID" value="TDX00119.1"/>
    <property type="molecule type" value="Genomic_DNA"/>
</dbReference>
<sequence>MVHSEDIGRELRGISKVVAEVSAVYPLAVPEGFFEHFPEKALALVRHLDGEMGEEAVPMLPTGLKDRHPFEAPPPGYFEGFADKMLRLIREEETETPHTLEHLRDQPTYRIPEGYFDGLPQRMLALAKAAAPANVDEELQELSPWLASLPRTYPGTVPAGYFEQFSPASQIAAAMTAKVVPLSVRTLSVRQFLAAAVTVGVILMSAVWGYHIYQRPNDMASGIALKTPAQFNNALAKISDQAIVDYLKSNADVADADLIASEADDLPNGIPGDNVKVDDNNSKASE</sequence>
<evidence type="ECO:0000256" key="1">
    <source>
        <dbReference type="SAM" id="MobiDB-lite"/>
    </source>
</evidence>
<name>A0A4R8DQC0_9BACT</name>
<keyword evidence="2" id="KW-0812">Transmembrane</keyword>
<accession>A0A4R8DQC0</accession>
<organism evidence="3 4">
    <name type="scientific">Dinghuibacter silviterrae</name>
    <dbReference type="NCBI Taxonomy" id="1539049"/>
    <lineage>
        <taxon>Bacteria</taxon>
        <taxon>Pseudomonadati</taxon>
        <taxon>Bacteroidota</taxon>
        <taxon>Chitinophagia</taxon>
        <taxon>Chitinophagales</taxon>
        <taxon>Chitinophagaceae</taxon>
        <taxon>Dinghuibacter</taxon>
    </lineage>
</organism>
<evidence type="ECO:0000313" key="4">
    <source>
        <dbReference type="Proteomes" id="UP000294498"/>
    </source>
</evidence>
<proteinExistence type="predicted"/>
<keyword evidence="4" id="KW-1185">Reference proteome</keyword>
<dbReference type="OrthoDB" id="677448at2"/>
<dbReference type="RefSeq" id="WP_133991406.1">
    <property type="nucleotide sequence ID" value="NZ_SODV01000001.1"/>
</dbReference>
<feature type="compositionally biased region" description="Basic and acidic residues" evidence="1">
    <location>
        <begin position="275"/>
        <end position="286"/>
    </location>
</feature>
<evidence type="ECO:0000256" key="2">
    <source>
        <dbReference type="SAM" id="Phobius"/>
    </source>
</evidence>
<dbReference type="AlphaFoldDB" id="A0A4R8DQC0"/>
<keyword evidence="2" id="KW-1133">Transmembrane helix</keyword>
<feature type="transmembrane region" description="Helical" evidence="2">
    <location>
        <begin position="192"/>
        <end position="213"/>
    </location>
</feature>
<protein>
    <submittedName>
        <fullName evidence="3">Uncharacterized protein</fullName>
    </submittedName>
</protein>